<dbReference type="AlphaFoldDB" id="A0A495S3T6"/>
<keyword evidence="2" id="KW-0347">Helicase</keyword>
<comment type="caution">
    <text evidence="2">The sequence shown here is derived from an EMBL/GenBank/DDBJ whole genome shotgun (WGS) entry which is preliminary data.</text>
</comment>
<evidence type="ECO:0000313" key="2">
    <source>
        <dbReference type="EMBL" id="RKS93846.1"/>
    </source>
</evidence>
<protein>
    <submittedName>
        <fullName evidence="2">UvrD-like helicase family protein</fullName>
    </submittedName>
</protein>
<dbReference type="Gene3D" id="2.30.30.940">
    <property type="match status" value="1"/>
</dbReference>
<dbReference type="InterPro" id="IPR027417">
    <property type="entry name" value="P-loop_NTPase"/>
</dbReference>
<dbReference type="InterPro" id="IPR010285">
    <property type="entry name" value="DNA_helicase_pif1-like_DEAD"/>
</dbReference>
<keyword evidence="3" id="KW-1185">Reference proteome</keyword>
<dbReference type="Gene3D" id="3.40.50.300">
    <property type="entry name" value="P-loop containing nucleotide triphosphate hydrolases"/>
    <property type="match status" value="1"/>
</dbReference>
<name>A0A495S3T6_9FLAO</name>
<reference evidence="2 3" key="1">
    <citation type="submission" date="2018-10" db="EMBL/GenBank/DDBJ databases">
        <title>Genomic Encyclopedia of Archaeal and Bacterial Type Strains, Phase II (KMG-II): from individual species to whole genera.</title>
        <authorList>
            <person name="Goeker M."/>
        </authorList>
    </citation>
    <scope>NUCLEOTIDE SEQUENCE [LARGE SCALE GENOMIC DNA]</scope>
    <source>
        <strain evidence="2 3">DSM 15094</strain>
    </source>
</reference>
<evidence type="ECO:0000313" key="3">
    <source>
        <dbReference type="Proteomes" id="UP000280091"/>
    </source>
</evidence>
<dbReference type="PANTHER" id="PTHR47642:SF7">
    <property type="entry name" value="ATP-DEPENDENT DNA HELICASE PIF1"/>
    <property type="match status" value="1"/>
</dbReference>
<sequence length="830" mass="97857">MEINLENKEFQNALELIENTNQTFFLTGKAGTGKSTFLKHIIKTVSKNFVVIAPTGIAAVNVNGVTIHSFFSFPLRPILPDDDDIKTFSKGSEKRSVIEAMDTLIIDEISMVRVDIIDAIDCSLRRNSGNPNLPFGGKQVVFVGDVFQLEPVTSSKTGEYEIIKEIYGNPYFFSAKVFKKINFCTVELLKVYRQTDLDFINLLDKVRIKEISQIDLDKINTRLISDKELINNEFTIMLSTTNDIANRVNQQKLIEISSKLFNYNAEISGVFDESKYPTDIELNLKVGAQVVFIKNDSEKKWFNGTIGKIEKLEDKKIIVKLEDGNTHDVEPVVWDNIKFQYNRILNKIESEVIGTFQQYPLKLAWAITIHKSQGLTFDKIIIDLGRGAFASGQAYVALSRARTIKGLFLKRRIFTTDIIVHNEVKKFAKSYNDETVIVESIKQGKELAENKDIVKEIFLKNPKLFVDLISRYYSLNDKLIEKYKDVWSWHSLAIFNNQPLSVESIEKFKDSWEWDTLSENKALPWSPELIEKFSDKWNWNRLSFNEALPWSIEFIERFSDKWDWEGLSSNEALTRSLKVILSYEDKWTWERLSYNEGLPWSYFIILLYSQKLDWKKLSENKAIPWDCKLIEEFKDNWDWSELSSNKALPWSIELIEKFKDNWNWNKLSSNSALPWNNKFFEKYLNEWDWSGLSNNVNILWTEQFIREYEEKWDWRLLSFNKSFPWNIEFIEQYIDKWNWLGFSSNENLPWSIGFFEKHEDKWLTDEKDWRNKRIFMFLSKNTSLPWSVKFINKFPEKWKPSEPIWKTLQPYVDDKMIELICNEKEKKCTR</sequence>
<keyword evidence="2" id="KW-0067">ATP-binding</keyword>
<dbReference type="RefSeq" id="WP_121365101.1">
    <property type="nucleotide sequence ID" value="NZ_RBXA01000002.1"/>
</dbReference>
<dbReference type="GO" id="GO:0006281">
    <property type="term" value="P:DNA repair"/>
    <property type="evidence" value="ECO:0007669"/>
    <property type="project" value="InterPro"/>
</dbReference>
<dbReference type="Pfam" id="PF05970">
    <property type="entry name" value="PIF1"/>
    <property type="match status" value="1"/>
</dbReference>
<accession>A0A495S3T6</accession>
<dbReference type="FunFam" id="3.40.50.300:FF:001498">
    <property type="entry name" value="ATP-dependent DNA helicase"/>
    <property type="match status" value="1"/>
</dbReference>
<keyword evidence="2" id="KW-0547">Nucleotide-binding</keyword>
<proteinExistence type="predicted"/>
<dbReference type="PANTHER" id="PTHR47642">
    <property type="entry name" value="ATP-DEPENDENT DNA HELICASE"/>
    <property type="match status" value="1"/>
</dbReference>
<organism evidence="2 3">
    <name type="scientific">Flavobacterium limicola</name>
    <dbReference type="NCBI Taxonomy" id="180441"/>
    <lineage>
        <taxon>Bacteria</taxon>
        <taxon>Pseudomonadati</taxon>
        <taxon>Bacteroidota</taxon>
        <taxon>Flavobacteriia</taxon>
        <taxon>Flavobacteriales</taxon>
        <taxon>Flavobacteriaceae</taxon>
        <taxon>Flavobacterium</taxon>
    </lineage>
</organism>
<feature type="domain" description="DNA helicase Pif1-like DEAD-box helicase" evidence="1">
    <location>
        <begin position="15"/>
        <end position="197"/>
    </location>
</feature>
<dbReference type="SUPFAM" id="SSF52540">
    <property type="entry name" value="P-loop containing nucleoside triphosphate hydrolases"/>
    <property type="match status" value="2"/>
</dbReference>
<dbReference type="GO" id="GO:0003678">
    <property type="term" value="F:DNA helicase activity"/>
    <property type="evidence" value="ECO:0007669"/>
    <property type="project" value="InterPro"/>
</dbReference>
<dbReference type="OrthoDB" id="9763659at2"/>
<dbReference type="InterPro" id="IPR051055">
    <property type="entry name" value="PIF1_helicase"/>
</dbReference>
<dbReference type="Proteomes" id="UP000280091">
    <property type="component" value="Unassembled WGS sequence"/>
</dbReference>
<dbReference type="CDD" id="cd18809">
    <property type="entry name" value="SF1_C_RecD"/>
    <property type="match status" value="1"/>
</dbReference>
<evidence type="ECO:0000259" key="1">
    <source>
        <dbReference type="Pfam" id="PF05970"/>
    </source>
</evidence>
<keyword evidence="2" id="KW-0378">Hydrolase</keyword>
<dbReference type="EMBL" id="RBXA01000002">
    <property type="protein sequence ID" value="RKS93846.1"/>
    <property type="molecule type" value="Genomic_DNA"/>
</dbReference>
<dbReference type="GO" id="GO:0000723">
    <property type="term" value="P:telomere maintenance"/>
    <property type="evidence" value="ECO:0007669"/>
    <property type="project" value="InterPro"/>
</dbReference>
<gene>
    <name evidence="2" type="ORF">BC952_1696</name>
</gene>